<reference evidence="2 3" key="1">
    <citation type="submission" date="2024-02" db="EMBL/GenBank/DDBJ databases">
        <authorList>
            <person name="Chen Y."/>
            <person name="Shah S."/>
            <person name="Dougan E. K."/>
            <person name="Thang M."/>
            <person name="Chan C."/>
        </authorList>
    </citation>
    <scope>NUCLEOTIDE SEQUENCE [LARGE SCALE GENOMIC DNA]</scope>
</reference>
<evidence type="ECO:0000256" key="1">
    <source>
        <dbReference type="SAM" id="MobiDB-lite"/>
    </source>
</evidence>
<protein>
    <submittedName>
        <fullName evidence="2">Uncharacterized protein</fullName>
    </submittedName>
</protein>
<name>A0ABP0JLD6_9DINO</name>
<feature type="region of interest" description="Disordered" evidence="1">
    <location>
        <begin position="1"/>
        <end position="58"/>
    </location>
</feature>
<keyword evidence="3" id="KW-1185">Reference proteome</keyword>
<gene>
    <name evidence="2" type="ORF">SCF082_LOCUS12673</name>
</gene>
<sequence>MAPSASKMKKPVVKTIFQRPADSILKRPAAKPQPETEVSDHSGVEEESEEEEPARDCNVAGKLTKKAVKDHNLFCEQVKGMSPKEFEKALDKLDPAATQRLWKQFQASRKVEGEEKTYQEAVQGNDGGQAGSLAKKRKLLHCWIMSDKTCGDRYREYVQEVTLSKEKGVKEKWLTLVQALNHWGKEELWARVQAGTILARKNPLDTRYWEFRALQQVGLTKTSHTHKSSTGVSGKVDKACQESFFNQDWGDVVEDDWKLGAVDDEGDPTEEGVHKGLAEALGIKVPKPKEKPKKEDVWETTSKITAADSHQDILDKVWKFKAELEKDISQLDSKEYEAKKAGLDDKELLKKKKAVMPKLQDALTSLTTLLKKPKFKTEEVSDSMGKALQALQAAKPIKASLQKALKKPD</sequence>
<evidence type="ECO:0000313" key="2">
    <source>
        <dbReference type="EMBL" id="CAK9015252.1"/>
    </source>
</evidence>
<dbReference type="EMBL" id="CAXAMM010007766">
    <property type="protein sequence ID" value="CAK9015252.1"/>
    <property type="molecule type" value="Genomic_DNA"/>
</dbReference>
<proteinExistence type="predicted"/>
<dbReference type="Proteomes" id="UP001642464">
    <property type="component" value="Unassembled WGS sequence"/>
</dbReference>
<evidence type="ECO:0000313" key="3">
    <source>
        <dbReference type="Proteomes" id="UP001642464"/>
    </source>
</evidence>
<accession>A0ABP0JLD6</accession>
<comment type="caution">
    <text evidence="2">The sequence shown here is derived from an EMBL/GenBank/DDBJ whole genome shotgun (WGS) entry which is preliminary data.</text>
</comment>
<organism evidence="2 3">
    <name type="scientific">Durusdinium trenchii</name>
    <dbReference type="NCBI Taxonomy" id="1381693"/>
    <lineage>
        <taxon>Eukaryota</taxon>
        <taxon>Sar</taxon>
        <taxon>Alveolata</taxon>
        <taxon>Dinophyceae</taxon>
        <taxon>Suessiales</taxon>
        <taxon>Symbiodiniaceae</taxon>
        <taxon>Durusdinium</taxon>
    </lineage>
</organism>